<evidence type="ECO:0008006" key="5">
    <source>
        <dbReference type="Google" id="ProtNLM"/>
    </source>
</evidence>
<feature type="domain" description="NB-ARC" evidence="1">
    <location>
        <begin position="336"/>
        <end position="479"/>
    </location>
</feature>
<dbReference type="InterPro" id="IPR052895">
    <property type="entry name" value="HetReg/Transcr_Mod"/>
</dbReference>
<dbReference type="InParanoid" id="A0A0D1YPR2"/>
<dbReference type="Gene3D" id="1.25.40.10">
    <property type="entry name" value="Tetratricopeptide repeat domain"/>
    <property type="match status" value="3"/>
</dbReference>
<sequence length="1727" mass="197664">MPFIDLSKPKQIQEEDATTAIDVVAIHGLYEDAISTWTERQGNVLWLRDIYPHRATKTRILLYSYDASALAAPGEGSSDRLLSCATTLIAELCSQRSDAHTRKRPIIFICHGIGGLLVKRALAFSCMRRSPRVEHQRSIYLSTYAILFMGTPHKGMKKRSILMTKKREMSGSNEFMMNLREGSEMINEIGDVFASILNDFCIFNFWEEIKTTSENSAEYIVEEDSAAPLWENVERCGIFANHSGLVKFGNAENYGYQLVQDALKSEDRMNQTLRLDYDTERNQPSLANVPTNHAFARDINKWFLVERQPTRFFTGREACARDVKHKFSEAQRQVGRKNHAIFAIYGLGGSGKTQFCLKYVHDNRLRYWGIFWIDASTTENAEASFAKIDQQVRDGSNHSKEGSCSAAMHWLLQCKKPWLIVLDNADDPDMDLSRFIPAGSHGHILITTRNPSVVDYATVGHVKFQGMDPEEAISLLLRTAKVMDQTESPNPRSRSLAQCIASELGYLALPLAQAGATIRRKIYSLERYLHHYLGHRKAMSYRETRSIDDTNIITTWEIPFQRIASRPSVEYRNAVDLLHIFAFMHFESIPEEIFQRAWNEIEESQAYSNRFPEILRPDSSEDFQARLRSAIQVLSSYSLVDHELKTRAFMLHPVIHAWARERLSDKDQRKWFDCAMSVLASSISSKLEASGRRFRQLLIPHMDACLKTLKQQRPQFPETIERAADVEKFAWVYAENGMWEKARDLQVLVVNFRSRHLGRCHEATLSAKRHLGSTYWNLFDLKPLIILQMWMLLALWFIRPTLSCWLTLTPWKPDHVAYCLALDDLTQSLWLVGQRERSKRVGERAVNGLIKHLGREDPKTLNAMFNLARTYLHLGEYQKSSEMLVYVLKMRKRFFGMNHLDTLMVKNEYGVLLCAQKKYLAVAERLVSNVLKSRKEMLGEEHAYTLWSVNDLSKVLCERGRPAEAAVMLKRIIPIVSRTLGDNHAGMSMTKGNLARALALCGEWVSAEKVLGPLLNAMPAEHPDWIHAKYGYIRIQARLGQSDEVERSCNALLDQIAKGKILSLDNPRTTAIAEELFKVYRAKNRLAEIRALKKRIPSLDENNFIGDEFDVYAIRKSSQPTMHANNGAQRAGELSSDANDTIPNTGQPSIPNYKYSPLPTESSFRVLELLPGEKNADLAFRLHLEDWSKSPVYEALSYAWGDSKNKVPTLCDEQPLYITTNLRDGLIHLRQSDRSRFLWADAICIDQNNLEERGQQVSIMRQIYANATKVVVWLGKDEDGEAAKAAQFMQTLAISLCRRLPNELRDMKAMDDLYSLTDNAAFTDDKSAWLSVAWYFSRAWFQRLWVFQEVNSGPNVDVICGTSHLSWDVVGLAATYIKRWPAVREHISNIHEGFWYNAYIMRSRHHQSTISAASMLLQGQNFVASDPLDKVYALLGTRPLRKWESSLQPDYKRSRQSLYWEIAKRCLVEDKDPFLLSCAQHNRGVNLEDFPSWIPQWDQERVRVPIAMQKAGWNASSDSALFAEIQGNDAILELQGVVLDTILSEYELDPDVLFNENEHSSVLGNPTDHSLLKLWREQRDLVFSLYPSTKQLAKAFASTFVLGYRINYDEEYRERLMADFSAHVIRLVQLCAQDSRQYAEMADEAPNGDWKNYLHEAHSMSYRRAFIRTTKGYMGLVPNATQVGDSVCIIFGCKVPYILRKINGHHFLVGDAYIHDVMDGQAMELDF</sequence>
<dbReference type="EMBL" id="KN847548">
    <property type="protein sequence ID" value="KIW02607.1"/>
    <property type="molecule type" value="Genomic_DNA"/>
</dbReference>
<dbReference type="VEuPathDB" id="FungiDB:PV09_06055"/>
<dbReference type="SUPFAM" id="SSF52540">
    <property type="entry name" value="P-loop containing nucleoside triphosphate hydrolases"/>
    <property type="match status" value="1"/>
</dbReference>
<dbReference type="InterPro" id="IPR011990">
    <property type="entry name" value="TPR-like_helical_dom_sf"/>
</dbReference>
<organism evidence="3 4">
    <name type="scientific">Verruconis gallopava</name>
    <dbReference type="NCBI Taxonomy" id="253628"/>
    <lineage>
        <taxon>Eukaryota</taxon>
        <taxon>Fungi</taxon>
        <taxon>Dikarya</taxon>
        <taxon>Ascomycota</taxon>
        <taxon>Pezizomycotina</taxon>
        <taxon>Dothideomycetes</taxon>
        <taxon>Pleosporomycetidae</taxon>
        <taxon>Venturiales</taxon>
        <taxon>Sympoventuriaceae</taxon>
        <taxon>Verruconis</taxon>
    </lineage>
</organism>
<dbReference type="Gene3D" id="3.40.50.300">
    <property type="entry name" value="P-loop containing nucleotide triphosphate hydrolases"/>
    <property type="match status" value="1"/>
</dbReference>
<dbReference type="InterPro" id="IPR010730">
    <property type="entry name" value="HET"/>
</dbReference>
<accession>A0A0D1YPR2</accession>
<dbReference type="Pfam" id="PF06985">
    <property type="entry name" value="HET"/>
    <property type="match status" value="1"/>
</dbReference>
<reference evidence="3 4" key="1">
    <citation type="submission" date="2015-01" db="EMBL/GenBank/DDBJ databases">
        <title>The Genome Sequence of Ochroconis gallopava CBS43764.</title>
        <authorList>
            <consortium name="The Broad Institute Genomics Platform"/>
            <person name="Cuomo C."/>
            <person name="de Hoog S."/>
            <person name="Gorbushina A."/>
            <person name="Stielow B."/>
            <person name="Teixiera M."/>
            <person name="Abouelleil A."/>
            <person name="Chapman S.B."/>
            <person name="Priest M."/>
            <person name="Young S.K."/>
            <person name="Wortman J."/>
            <person name="Nusbaum C."/>
            <person name="Birren B."/>
        </authorList>
    </citation>
    <scope>NUCLEOTIDE SEQUENCE [LARGE SCALE GENOMIC DNA]</scope>
    <source>
        <strain evidence="3 4">CBS 43764</strain>
    </source>
</reference>
<dbReference type="RefSeq" id="XP_016212476.1">
    <property type="nucleotide sequence ID" value="XM_016359640.1"/>
</dbReference>
<dbReference type="OrthoDB" id="5086500at2759"/>
<proteinExistence type="predicted"/>
<dbReference type="Proteomes" id="UP000053259">
    <property type="component" value="Unassembled WGS sequence"/>
</dbReference>
<dbReference type="HOGENOM" id="CLU_240096_0_0_1"/>
<dbReference type="PANTHER" id="PTHR24148">
    <property type="entry name" value="ANKYRIN REPEAT DOMAIN-CONTAINING PROTEIN 39 HOMOLOG-RELATED"/>
    <property type="match status" value="1"/>
</dbReference>
<protein>
    <recommendedName>
        <fullName evidence="5">Heterokaryon incompatibility domain-containing protein</fullName>
    </recommendedName>
</protein>
<dbReference type="PANTHER" id="PTHR24148:SF64">
    <property type="entry name" value="HETEROKARYON INCOMPATIBILITY DOMAIN-CONTAINING PROTEIN"/>
    <property type="match status" value="1"/>
</dbReference>
<evidence type="ECO:0000259" key="2">
    <source>
        <dbReference type="Pfam" id="PF06985"/>
    </source>
</evidence>
<dbReference type="STRING" id="253628.A0A0D1YPR2"/>
<evidence type="ECO:0000259" key="1">
    <source>
        <dbReference type="Pfam" id="PF00931"/>
    </source>
</evidence>
<dbReference type="SUPFAM" id="SSF48452">
    <property type="entry name" value="TPR-like"/>
    <property type="match status" value="2"/>
</dbReference>
<evidence type="ECO:0000313" key="3">
    <source>
        <dbReference type="EMBL" id="KIW02607.1"/>
    </source>
</evidence>
<dbReference type="Gene3D" id="3.40.50.1820">
    <property type="entry name" value="alpha/beta hydrolase"/>
    <property type="match status" value="1"/>
</dbReference>
<gene>
    <name evidence="3" type="ORF">PV09_06055</name>
</gene>
<evidence type="ECO:0000313" key="4">
    <source>
        <dbReference type="Proteomes" id="UP000053259"/>
    </source>
</evidence>
<dbReference type="Pfam" id="PF26639">
    <property type="entry name" value="Het-6_barrel"/>
    <property type="match status" value="1"/>
</dbReference>
<dbReference type="InterPro" id="IPR029058">
    <property type="entry name" value="AB_hydrolase_fold"/>
</dbReference>
<keyword evidence="4" id="KW-1185">Reference proteome</keyword>
<dbReference type="Pfam" id="PF00931">
    <property type="entry name" value="NB-ARC"/>
    <property type="match status" value="1"/>
</dbReference>
<feature type="domain" description="Heterokaryon incompatibility" evidence="2">
    <location>
        <begin position="1193"/>
        <end position="1349"/>
    </location>
</feature>
<dbReference type="GO" id="GO:0043531">
    <property type="term" value="F:ADP binding"/>
    <property type="evidence" value="ECO:0007669"/>
    <property type="project" value="InterPro"/>
</dbReference>
<name>A0A0D1YPR2_9PEZI</name>
<dbReference type="SUPFAM" id="SSF53474">
    <property type="entry name" value="alpha/beta-Hydrolases"/>
    <property type="match status" value="1"/>
</dbReference>
<dbReference type="InterPro" id="IPR002182">
    <property type="entry name" value="NB-ARC"/>
</dbReference>
<dbReference type="InterPro" id="IPR027417">
    <property type="entry name" value="P-loop_NTPase"/>
</dbReference>
<dbReference type="Pfam" id="PF13374">
    <property type="entry name" value="TPR_10"/>
    <property type="match status" value="2"/>
</dbReference>
<dbReference type="GeneID" id="27314028"/>